<feature type="non-terminal residue" evidence="2">
    <location>
        <position position="1"/>
    </location>
</feature>
<feature type="transmembrane region" description="Helical" evidence="1">
    <location>
        <begin position="44"/>
        <end position="66"/>
    </location>
</feature>
<evidence type="ECO:0000256" key="1">
    <source>
        <dbReference type="SAM" id="Phobius"/>
    </source>
</evidence>
<proteinExistence type="predicted"/>
<evidence type="ECO:0000313" key="2">
    <source>
        <dbReference type="EMBL" id="CDW48107.1"/>
    </source>
</evidence>
<keyword evidence="1" id="KW-0472">Membrane</keyword>
<dbReference type="AlphaFoldDB" id="A0A0K2VD55"/>
<accession>A0A0K2VD55</accession>
<protein>
    <submittedName>
        <fullName evidence="2">Uncharacterized protein</fullName>
    </submittedName>
</protein>
<keyword evidence="1" id="KW-1133">Transmembrane helix</keyword>
<organism evidence="2">
    <name type="scientific">Lepeophtheirus salmonis</name>
    <name type="common">Salmon louse</name>
    <name type="synonym">Caligus salmonis</name>
    <dbReference type="NCBI Taxonomy" id="72036"/>
    <lineage>
        <taxon>Eukaryota</taxon>
        <taxon>Metazoa</taxon>
        <taxon>Ecdysozoa</taxon>
        <taxon>Arthropoda</taxon>
        <taxon>Crustacea</taxon>
        <taxon>Multicrustacea</taxon>
        <taxon>Hexanauplia</taxon>
        <taxon>Copepoda</taxon>
        <taxon>Siphonostomatoida</taxon>
        <taxon>Caligidae</taxon>
        <taxon>Lepeophtheirus</taxon>
    </lineage>
</organism>
<dbReference type="EMBL" id="HACA01030746">
    <property type="protein sequence ID" value="CDW48107.1"/>
    <property type="molecule type" value="Transcribed_RNA"/>
</dbReference>
<reference evidence="2" key="1">
    <citation type="submission" date="2014-05" db="EMBL/GenBank/DDBJ databases">
        <authorList>
            <person name="Chronopoulou M."/>
        </authorList>
    </citation>
    <scope>NUCLEOTIDE SEQUENCE</scope>
    <source>
        <tissue evidence="2">Whole organism</tissue>
    </source>
</reference>
<keyword evidence="1" id="KW-0812">Transmembrane</keyword>
<name>A0A0K2VD55_LEPSM</name>
<sequence>NVLKICYYIVKKSYLPILDTNRFNLNNTVYHSYEVVFNTIVESFILFIKLFVGVLSRCIGNLYILCSKNIYFEPPKCRFLQL</sequence>